<dbReference type="Proteomes" id="UP000262477">
    <property type="component" value="Unassembled WGS sequence"/>
</dbReference>
<dbReference type="Pfam" id="PF13404">
    <property type="entry name" value="HTH_AsnC-type"/>
    <property type="match status" value="1"/>
</dbReference>
<dbReference type="GO" id="GO:0043200">
    <property type="term" value="P:response to amino acid"/>
    <property type="evidence" value="ECO:0007669"/>
    <property type="project" value="TreeGrafter"/>
</dbReference>
<dbReference type="PRINTS" id="PR00033">
    <property type="entry name" value="HTHASNC"/>
</dbReference>
<dbReference type="InterPro" id="IPR036388">
    <property type="entry name" value="WH-like_DNA-bd_sf"/>
</dbReference>
<dbReference type="OrthoDB" id="3453230at2"/>
<dbReference type="Gene3D" id="1.10.10.10">
    <property type="entry name" value="Winged helix-like DNA-binding domain superfamily/Winged helix DNA-binding domain"/>
    <property type="match status" value="2"/>
</dbReference>
<dbReference type="InterPro" id="IPR019888">
    <property type="entry name" value="Tscrpt_reg_AsnC-like"/>
</dbReference>
<comment type="caution">
    <text evidence="5">The sequence shown here is derived from an EMBL/GenBank/DDBJ whole genome shotgun (WGS) entry which is preliminary data.</text>
</comment>
<dbReference type="AlphaFoldDB" id="A0A371Q4A2"/>
<protein>
    <submittedName>
        <fullName evidence="5">AsnC family transcriptional regulator</fullName>
    </submittedName>
</protein>
<keyword evidence="6" id="KW-1185">Reference proteome</keyword>
<dbReference type="InterPro" id="IPR036390">
    <property type="entry name" value="WH_DNA-bd_sf"/>
</dbReference>
<dbReference type="Gene3D" id="3.30.70.920">
    <property type="match status" value="1"/>
</dbReference>
<dbReference type="SUPFAM" id="SSF54909">
    <property type="entry name" value="Dimeric alpha+beta barrel"/>
    <property type="match status" value="1"/>
</dbReference>
<keyword evidence="3" id="KW-0804">Transcription</keyword>
<evidence type="ECO:0000313" key="5">
    <source>
        <dbReference type="EMBL" id="REK89502.1"/>
    </source>
</evidence>
<evidence type="ECO:0000256" key="3">
    <source>
        <dbReference type="ARBA" id="ARBA00023163"/>
    </source>
</evidence>
<evidence type="ECO:0000313" key="6">
    <source>
        <dbReference type="Proteomes" id="UP000262477"/>
    </source>
</evidence>
<evidence type="ECO:0000256" key="2">
    <source>
        <dbReference type="ARBA" id="ARBA00023125"/>
    </source>
</evidence>
<dbReference type="PROSITE" id="PS50956">
    <property type="entry name" value="HTH_ASNC_2"/>
    <property type="match status" value="1"/>
</dbReference>
<keyword evidence="2" id="KW-0238">DNA-binding</keyword>
<dbReference type="PANTHER" id="PTHR30154:SF34">
    <property type="entry name" value="TRANSCRIPTIONAL REGULATOR AZLB"/>
    <property type="match status" value="1"/>
</dbReference>
<sequence>MRNSFRRGGEKDFTTIRTRLPLPKPYPRTRDNQAKERCLAVDSVILGDLDQRLLLALQLDGRAHFSRIARDLDVSERTITRRYQRLRTLGLRVVGQPVASRLGLTRWLLRLHCTPDAAGSIAEALARRSDTYWVTLASGGTEVYCAFNVRTADQRNALLLQKLPHTPQVLSVSAHCMLRIFVGATSTWHATRFRPEGAAPAVDSGTSTAAPLPLDPTDRTLFTELARDGRLTLPELATAAGRSPSSIQRHLDRLRGEGALSFAVDFDTQLLGYHMTTRLWLNVTPAHLRTVGEALATHPQIAFAAAVTGDSNLVASGIFRDPSDLYDYIDQRISRLSGIQSIQTAPTLREVKRVAPAVP</sequence>
<dbReference type="PANTHER" id="PTHR30154">
    <property type="entry name" value="LEUCINE-RESPONSIVE REGULATORY PROTEIN"/>
    <property type="match status" value="1"/>
</dbReference>
<dbReference type="InterPro" id="IPR000485">
    <property type="entry name" value="AsnC-type_HTH_dom"/>
</dbReference>
<dbReference type="SUPFAM" id="SSF46785">
    <property type="entry name" value="Winged helix' DNA-binding domain"/>
    <property type="match status" value="2"/>
</dbReference>
<reference evidence="5 6" key="1">
    <citation type="submission" date="2018-08" db="EMBL/GenBank/DDBJ databases">
        <title>Streptomyces NEAU-D10 sp. nov., a novel Actinomycete isolated from soil.</title>
        <authorList>
            <person name="Jin L."/>
        </authorList>
    </citation>
    <scope>NUCLEOTIDE SEQUENCE [LARGE SCALE GENOMIC DNA]</scope>
    <source>
        <strain evidence="5 6">NEAU-D10</strain>
    </source>
</reference>
<evidence type="ECO:0000259" key="4">
    <source>
        <dbReference type="PROSITE" id="PS50956"/>
    </source>
</evidence>
<evidence type="ECO:0000256" key="1">
    <source>
        <dbReference type="ARBA" id="ARBA00023015"/>
    </source>
</evidence>
<keyword evidence="1" id="KW-0805">Transcription regulation</keyword>
<dbReference type="InterPro" id="IPR019887">
    <property type="entry name" value="Tscrpt_reg_AsnC/Lrp_C"/>
</dbReference>
<dbReference type="InterPro" id="IPR011008">
    <property type="entry name" value="Dimeric_a/b-barrel"/>
</dbReference>
<proteinExistence type="predicted"/>
<name>A0A371Q4A2_STRIH</name>
<dbReference type="EMBL" id="QUAC01000122">
    <property type="protein sequence ID" value="REK89502.1"/>
    <property type="molecule type" value="Genomic_DNA"/>
</dbReference>
<dbReference type="GO" id="GO:0005829">
    <property type="term" value="C:cytosol"/>
    <property type="evidence" value="ECO:0007669"/>
    <property type="project" value="TreeGrafter"/>
</dbReference>
<gene>
    <name evidence="5" type="ORF">DY245_15425</name>
</gene>
<dbReference type="SMART" id="SM00344">
    <property type="entry name" value="HTH_ASNC"/>
    <property type="match status" value="1"/>
</dbReference>
<dbReference type="GO" id="GO:0043565">
    <property type="term" value="F:sequence-specific DNA binding"/>
    <property type="evidence" value="ECO:0007669"/>
    <property type="project" value="InterPro"/>
</dbReference>
<dbReference type="Pfam" id="PF13412">
    <property type="entry name" value="HTH_24"/>
    <property type="match status" value="1"/>
</dbReference>
<feature type="domain" description="HTH asnC-type" evidence="4">
    <location>
        <begin position="214"/>
        <end position="274"/>
    </location>
</feature>
<accession>A0A371Q4A2</accession>
<dbReference type="Pfam" id="PF01037">
    <property type="entry name" value="AsnC_trans_reg"/>
    <property type="match status" value="1"/>
</dbReference>
<organism evidence="5 6">
    <name type="scientific">Streptomyces inhibens</name>
    <dbReference type="NCBI Taxonomy" id="2293571"/>
    <lineage>
        <taxon>Bacteria</taxon>
        <taxon>Bacillati</taxon>
        <taxon>Actinomycetota</taxon>
        <taxon>Actinomycetes</taxon>
        <taxon>Kitasatosporales</taxon>
        <taxon>Streptomycetaceae</taxon>
        <taxon>Streptomyces</taxon>
    </lineage>
</organism>